<reference evidence="3 4" key="1">
    <citation type="submission" date="2024-04" db="EMBL/GenBank/DDBJ databases">
        <authorList>
            <consortium name="Genoscope - CEA"/>
            <person name="William W."/>
        </authorList>
    </citation>
    <scope>NUCLEOTIDE SEQUENCE [LARGE SCALE GENOMIC DNA]</scope>
</reference>
<feature type="region of interest" description="Disordered" evidence="2">
    <location>
        <begin position="1"/>
        <end position="22"/>
    </location>
</feature>
<dbReference type="GO" id="GO:0005737">
    <property type="term" value="C:cytoplasm"/>
    <property type="evidence" value="ECO:0007669"/>
    <property type="project" value="TreeGrafter"/>
</dbReference>
<dbReference type="PANTHER" id="PTHR35155">
    <property type="entry name" value="SPERMATOGENESIS-ASSOCIATED PROTEIN 24"/>
    <property type="match status" value="1"/>
</dbReference>
<evidence type="ECO:0000256" key="1">
    <source>
        <dbReference type="SAM" id="Coils"/>
    </source>
</evidence>
<dbReference type="GO" id="GO:0003677">
    <property type="term" value="F:DNA binding"/>
    <property type="evidence" value="ECO:0007669"/>
    <property type="project" value="TreeGrafter"/>
</dbReference>
<dbReference type="Proteomes" id="UP001497497">
    <property type="component" value="Unassembled WGS sequence"/>
</dbReference>
<evidence type="ECO:0008006" key="5">
    <source>
        <dbReference type="Google" id="ProtNLM"/>
    </source>
</evidence>
<dbReference type="AlphaFoldDB" id="A0AAV2H6C5"/>
<proteinExistence type="predicted"/>
<dbReference type="PANTHER" id="PTHR35155:SF1">
    <property type="entry name" value="SPERMATOGENESIS-ASSOCIATED PROTEIN 24"/>
    <property type="match status" value="1"/>
</dbReference>
<feature type="coiled-coil region" evidence="1">
    <location>
        <begin position="194"/>
        <end position="228"/>
    </location>
</feature>
<protein>
    <recommendedName>
        <fullName evidence="5">Transforming acidic coiled-coil-containing protein C-terminal domain-containing protein</fullName>
    </recommendedName>
</protein>
<gene>
    <name evidence="3" type="ORF">GSLYS_00003416001</name>
</gene>
<evidence type="ECO:0000313" key="3">
    <source>
        <dbReference type="EMBL" id="CAL1529261.1"/>
    </source>
</evidence>
<comment type="caution">
    <text evidence="3">The sequence shown here is derived from an EMBL/GenBank/DDBJ whole genome shotgun (WGS) entry which is preliminary data.</text>
</comment>
<name>A0AAV2H6C5_LYMST</name>
<evidence type="ECO:0000313" key="4">
    <source>
        <dbReference type="Proteomes" id="UP001497497"/>
    </source>
</evidence>
<organism evidence="3 4">
    <name type="scientific">Lymnaea stagnalis</name>
    <name type="common">Great pond snail</name>
    <name type="synonym">Helix stagnalis</name>
    <dbReference type="NCBI Taxonomy" id="6523"/>
    <lineage>
        <taxon>Eukaryota</taxon>
        <taxon>Metazoa</taxon>
        <taxon>Spiralia</taxon>
        <taxon>Lophotrochozoa</taxon>
        <taxon>Mollusca</taxon>
        <taxon>Gastropoda</taxon>
        <taxon>Heterobranchia</taxon>
        <taxon>Euthyneura</taxon>
        <taxon>Panpulmonata</taxon>
        <taxon>Hygrophila</taxon>
        <taxon>Lymnaeoidea</taxon>
        <taxon>Lymnaeidae</taxon>
        <taxon>Lymnaea</taxon>
    </lineage>
</organism>
<evidence type="ECO:0000256" key="2">
    <source>
        <dbReference type="SAM" id="MobiDB-lite"/>
    </source>
</evidence>
<keyword evidence="1" id="KW-0175">Coiled coil</keyword>
<keyword evidence="4" id="KW-1185">Reference proteome</keyword>
<sequence>MFSETDSSLISEPSSISSVCSNNSNGTSLPSYLIVQRQLADVIITQRVAVQQLVQNNIDVLNASRESFNTTVKSQEEKIKALEKTIIEDYVLKEAYELLQTEMKENYVHKEKYEKIQKLFEEEYAKHSETQAKLQDVLEKFDSCLNEISKMEQQMKESNSAFNLACDTLKGELSDAYANNRELGAFLKEKTLQSERQEGIIQQKQARIEELEREKTLQSRKYQQKLTETEIEKQQEAYLYKMLNDVNTKKK</sequence>
<dbReference type="Pfam" id="PF15175">
    <property type="entry name" value="SPATA24"/>
    <property type="match status" value="1"/>
</dbReference>
<accession>A0AAV2H6C5</accession>
<dbReference type="GO" id="GO:0005634">
    <property type="term" value="C:nucleus"/>
    <property type="evidence" value="ECO:0007669"/>
    <property type="project" value="TreeGrafter"/>
</dbReference>
<dbReference type="EMBL" id="CAXITT010000045">
    <property type="protein sequence ID" value="CAL1529261.1"/>
    <property type="molecule type" value="Genomic_DNA"/>
</dbReference>
<dbReference type="InterPro" id="IPR029176">
    <property type="entry name" value="SPATA24"/>
</dbReference>